<evidence type="ECO:0000256" key="1">
    <source>
        <dbReference type="SAM" id="MobiDB-lite"/>
    </source>
</evidence>
<accession>A0A0F9SMW3</accession>
<protein>
    <submittedName>
        <fullName evidence="2">Uncharacterized protein</fullName>
    </submittedName>
</protein>
<organism evidence="2">
    <name type="scientific">marine sediment metagenome</name>
    <dbReference type="NCBI Taxonomy" id="412755"/>
    <lineage>
        <taxon>unclassified sequences</taxon>
        <taxon>metagenomes</taxon>
        <taxon>ecological metagenomes</taxon>
    </lineage>
</organism>
<dbReference type="AlphaFoldDB" id="A0A0F9SMW3"/>
<feature type="region of interest" description="Disordered" evidence="1">
    <location>
        <begin position="31"/>
        <end position="50"/>
    </location>
</feature>
<evidence type="ECO:0000313" key="2">
    <source>
        <dbReference type="EMBL" id="KKN38211.1"/>
    </source>
</evidence>
<gene>
    <name evidence="2" type="ORF">LCGC14_0755820</name>
</gene>
<sequence length="50" mass="5704">MSTEGFGYLNPCIFGLLSVLSDPMISDECKDHPNLLNNRSEKDRYNNVKK</sequence>
<dbReference type="EMBL" id="LAZR01001845">
    <property type="protein sequence ID" value="KKN38211.1"/>
    <property type="molecule type" value="Genomic_DNA"/>
</dbReference>
<comment type="caution">
    <text evidence="2">The sequence shown here is derived from an EMBL/GenBank/DDBJ whole genome shotgun (WGS) entry which is preliminary data.</text>
</comment>
<proteinExistence type="predicted"/>
<name>A0A0F9SMW3_9ZZZZ</name>
<reference evidence="2" key="1">
    <citation type="journal article" date="2015" name="Nature">
        <title>Complex archaea that bridge the gap between prokaryotes and eukaryotes.</title>
        <authorList>
            <person name="Spang A."/>
            <person name="Saw J.H."/>
            <person name="Jorgensen S.L."/>
            <person name="Zaremba-Niedzwiedzka K."/>
            <person name="Martijn J."/>
            <person name="Lind A.E."/>
            <person name="van Eijk R."/>
            <person name="Schleper C."/>
            <person name="Guy L."/>
            <person name="Ettema T.J."/>
        </authorList>
    </citation>
    <scope>NUCLEOTIDE SEQUENCE</scope>
</reference>